<dbReference type="AlphaFoldDB" id="A0A0P7BE08"/>
<keyword evidence="3" id="KW-1185">Reference proteome</keyword>
<feature type="region of interest" description="Disordered" evidence="1">
    <location>
        <begin position="52"/>
        <end position="72"/>
    </location>
</feature>
<accession>A0A0P7BE08</accession>
<protein>
    <submittedName>
        <fullName evidence="2">Uncharacterized protein</fullName>
    </submittedName>
</protein>
<organism evidence="2 3">
    <name type="scientific">Neonectria ditissima</name>
    <dbReference type="NCBI Taxonomy" id="78410"/>
    <lineage>
        <taxon>Eukaryota</taxon>
        <taxon>Fungi</taxon>
        <taxon>Dikarya</taxon>
        <taxon>Ascomycota</taxon>
        <taxon>Pezizomycotina</taxon>
        <taxon>Sordariomycetes</taxon>
        <taxon>Hypocreomycetidae</taxon>
        <taxon>Hypocreales</taxon>
        <taxon>Nectriaceae</taxon>
        <taxon>Neonectria</taxon>
    </lineage>
</organism>
<gene>
    <name evidence="2" type="ORF">AK830_g7776</name>
</gene>
<reference evidence="2 3" key="1">
    <citation type="submission" date="2015-09" db="EMBL/GenBank/DDBJ databases">
        <title>Draft genome of a European isolate of the apple canker pathogen Neonectria ditissima.</title>
        <authorList>
            <person name="Gomez-Cortecero A."/>
            <person name="Harrison R.J."/>
            <person name="Armitage A.D."/>
        </authorList>
    </citation>
    <scope>NUCLEOTIDE SEQUENCE [LARGE SCALE GENOMIC DNA]</scope>
    <source>
        <strain evidence="2 3">R09/05</strain>
    </source>
</reference>
<proteinExistence type="predicted"/>
<dbReference type="EMBL" id="LKCW01000124">
    <property type="protein sequence ID" value="KPM38782.1"/>
    <property type="molecule type" value="Genomic_DNA"/>
</dbReference>
<evidence type="ECO:0000313" key="2">
    <source>
        <dbReference type="EMBL" id="KPM38782.1"/>
    </source>
</evidence>
<name>A0A0P7BE08_9HYPO</name>
<dbReference type="Proteomes" id="UP000050424">
    <property type="component" value="Unassembled WGS sequence"/>
</dbReference>
<sequence length="154" mass="15877">MSESTAVEFCVGTGPDEDRESVTEGPTVIHGGVGLEELAESVTLARSLAEVPAGLEGRGGDPEPDGVAVPEAPENPDVLLVQAGELVGPDEVGTAPPDILEVPDSVVRAEREEPLAGTVGQGELVVELLTGKKGVLEEPEELGPVVRVNENELI</sequence>
<comment type="caution">
    <text evidence="2">The sequence shown here is derived from an EMBL/GenBank/DDBJ whole genome shotgun (WGS) entry which is preliminary data.</text>
</comment>
<evidence type="ECO:0000256" key="1">
    <source>
        <dbReference type="SAM" id="MobiDB-lite"/>
    </source>
</evidence>
<feature type="region of interest" description="Disordered" evidence="1">
    <location>
        <begin position="1"/>
        <end position="28"/>
    </location>
</feature>
<evidence type="ECO:0000313" key="3">
    <source>
        <dbReference type="Proteomes" id="UP000050424"/>
    </source>
</evidence>